<name>A0AAW1Z3D0_CULAL</name>
<evidence type="ECO:0000313" key="2">
    <source>
        <dbReference type="Proteomes" id="UP001479290"/>
    </source>
</evidence>
<dbReference type="EMBL" id="JAWDJR010000021">
    <property type="protein sequence ID" value="KAK9955944.1"/>
    <property type="molecule type" value="Genomic_DNA"/>
</dbReference>
<dbReference type="AlphaFoldDB" id="A0AAW1Z3D0"/>
<sequence length="100" mass="11159">MKLDILSQSLNTGSPYATPAFDVLSSTSSQVCPVVDDIPAVDDSPAEDPLPDDLQAQWREKIKLQIKVLGLQQEYYTIALKKTKTRLTNKMKTLVCINTY</sequence>
<proteinExistence type="predicted"/>
<dbReference type="Proteomes" id="UP001479290">
    <property type="component" value="Unassembled WGS sequence"/>
</dbReference>
<accession>A0AAW1Z3D0</accession>
<gene>
    <name evidence="1" type="ORF">ABG768_015782</name>
</gene>
<organism evidence="1 2">
    <name type="scientific">Culter alburnus</name>
    <name type="common">Topmouth culter</name>
    <dbReference type="NCBI Taxonomy" id="194366"/>
    <lineage>
        <taxon>Eukaryota</taxon>
        <taxon>Metazoa</taxon>
        <taxon>Chordata</taxon>
        <taxon>Craniata</taxon>
        <taxon>Vertebrata</taxon>
        <taxon>Euteleostomi</taxon>
        <taxon>Actinopterygii</taxon>
        <taxon>Neopterygii</taxon>
        <taxon>Teleostei</taxon>
        <taxon>Ostariophysi</taxon>
        <taxon>Cypriniformes</taxon>
        <taxon>Xenocyprididae</taxon>
        <taxon>Xenocypridinae</taxon>
        <taxon>Culter</taxon>
    </lineage>
</organism>
<protein>
    <submittedName>
        <fullName evidence="1">Uncharacterized protein</fullName>
    </submittedName>
</protein>
<evidence type="ECO:0000313" key="1">
    <source>
        <dbReference type="EMBL" id="KAK9955944.1"/>
    </source>
</evidence>
<comment type="caution">
    <text evidence="1">The sequence shown here is derived from an EMBL/GenBank/DDBJ whole genome shotgun (WGS) entry which is preliminary data.</text>
</comment>
<keyword evidence="2" id="KW-1185">Reference proteome</keyword>
<reference evidence="1 2" key="1">
    <citation type="submission" date="2024-05" db="EMBL/GenBank/DDBJ databases">
        <title>A high-quality chromosomal-level genome assembly of Topmouth culter (Culter alburnus).</title>
        <authorList>
            <person name="Zhao H."/>
        </authorList>
    </citation>
    <scope>NUCLEOTIDE SEQUENCE [LARGE SCALE GENOMIC DNA]</scope>
    <source>
        <strain evidence="1">CATC2023</strain>
        <tissue evidence="1">Muscle</tissue>
    </source>
</reference>